<dbReference type="GO" id="GO:0005737">
    <property type="term" value="C:cytoplasm"/>
    <property type="evidence" value="ECO:0007669"/>
    <property type="project" value="TreeGrafter"/>
</dbReference>
<dbReference type="Proteomes" id="UP000696485">
    <property type="component" value="Unassembled WGS sequence"/>
</dbReference>
<dbReference type="PROSITE" id="PS00108">
    <property type="entry name" value="PROTEIN_KINASE_ST"/>
    <property type="match status" value="1"/>
</dbReference>
<organism evidence="15 16">
    <name type="scientific">Podila minutissima</name>
    <dbReference type="NCBI Taxonomy" id="64525"/>
    <lineage>
        <taxon>Eukaryota</taxon>
        <taxon>Fungi</taxon>
        <taxon>Fungi incertae sedis</taxon>
        <taxon>Mucoromycota</taxon>
        <taxon>Mortierellomycotina</taxon>
        <taxon>Mortierellomycetes</taxon>
        <taxon>Mortierellales</taxon>
        <taxon>Mortierellaceae</taxon>
        <taxon>Podila</taxon>
    </lineage>
</organism>
<dbReference type="GO" id="GO:0004694">
    <property type="term" value="F:eukaryotic translation initiation factor 2alpha kinase activity"/>
    <property type="evidence" value="ECO:0007669"/>
    <property type="project" value="UniProtKB-ARBA"/>
</dbReference>
<keyword evidence="5" id="KW-0418">Kinase</keyword>
<evidence type="ECO:0000259" key="13">
    <source>
        <dbReference type="PROSITE" id="PS50011"/>
    </source>
</evidence>
<keyword evidence="4 10" id="KW-0547">Nucleotide-binding</keyword>
<feature type="compositionally biased region" description="Acidic residues" evidence="11">
    <location>
        <begin position="758"/>
        <end position="773"/>
    </location>
</feature>
<evidence type="ECO:0000313" key="16">
    <source>
        <dbReference type="Proteomes" id="UP000696485"/>
    </source>
</evidence>
<evidence type="ECO:0000259" key="14">
    <source>
        <dbReference type="PROSITE" id="PS50908"/>
    </source>
</evidence>
<comment type="caution">
    <text evidence="15">The sequence shown here is derived from an EMBL/GenBank/DDBJ whole genome shotgun (WGS) entry which is preliminary data.</text>
</comment>
<feature type="domain" description="RWD" evidence="14">
    <location>
        <begin position="15"/>
        <end position="127"/>
    </location>
</feature>
<dbReference type="InterPro" id="IPR050339">
    <property type="entry name" value="CC_SR_Kinase"/>
</dbReference>
<feature type="region of interest" description="Disordered" evidence="11">
    <location>
        <begin position="195"/>
        <end position="223"/>
    </location>
</feature>
<keyword evidence="12" id="KW-0472">Membrane</keyword>
<evidence type="ECO:0000256" key="6">
    <source>
        <dbReference type="ARBA" id="ARBA00022840"/>
    </source>
</evidence>
<dbReference type="SMART" id="SM00591">
    <property type="entry name" value="RWD"/>
    <property type="match status" value="1"/>
</dbReference>
<dbReference type="PROSITE" id="PS50011">
    <property type="entry name" value="PROTEIN_KINASE_DOM"/>
    <property type="match status" value="2"/>
</dbReference>
<dbReference type="GO" id="GO:0007165">
    <property type="term" value="P:signal transduction"/>
    <property type="evidence" value="ECO:0007669"/>
    <property type="project" value="UniProtKB-ARBA"/>
</dbReference>
<dbReference type="FunFam" id="3.40.50.800:FF:000009">
    <property type="entry name" value="Eukaryotic translation initiation factor 2-alpha kinase"/>
    <property type="match status" value="1"/>
</dbReference>
<dbReference type="SUPFAM" id="SSF52954">
    <property type="entry name" value="Class II aaRS ABD-related"/>
    <property type="match status" value="1"/>
</dbReference>
<dbReference type="EC" id="2.7.11.1" evidence="1"/>
<feature type="compositionally biased region" description="Acidic residues" evidence="11">
    <location>
        <begin position="676"/>
        <end position="691"/>
    </location>
</feature>
<feature type="region of interest" description="Disordered" evidence="11">
    <location>
        <begin position="739"/>
        <end position="811"/>
    </location>
</feature>
<dbReference type="PANTHER" id="PTHR11042:SF136">
    <property type="entry name" value="EIF-2-ALPHA KINASE GCN2"/>
    <property type="match status" value="1"/>
</dbReference>
<feature type="transmembrane region" description="Helical" evidence="12">
    <location>
        <begin position="2229"/>
        <end position="2251"/>
    </location>
</feature>
<dbReference type="SUPFAM" id="SSF56112">
    <property type="entry name" value="Protein kinase-like (PK-like)"/>
    <property type="match status" value="2"/>
</dbReference>
<dbReference type="InterPro" id="IPR041715">
    <property type="entry name" value="HisRS-like_core"/>
</dbReference>
<dbReference type="Gene3D" id="1.10.510.10">
    <property type="entry name" value="Transferase(Phosphotransferase) domain 1"/>
    <property type="match status" value="2"/>
</dbReference>
<dbReference type="FunFam" id="3.30.200.20:FF:000379">
    <property type="entry name" value="eIF-2-alpha kinase GCN2"/>
    <property type="match status" value="1"/>
</dbReference>
<dbReference type="PROSITE" id="PS50908">
    <property type="entry name" value="RWD"/>
    <property type="match status" value="1"/>
</dbReference>
<feature type="domain" description="Protein kinase" evidence="13">
    <location>
        <begin position="592"/>
        <end position="1026"/>
    </location>
</feature>
<keyword evidence="16" id="KW-1185">Reference proteome</keyword>
<feature type="region of interest" description="Disordered" evidence="11">
    <location>
        <begin position="669"/>
        <end position="694"/>
    </location>
</feature>
<feature type="compositionally biased region" description="Basic residues" evidence="11">
    <location>
        <begin position="796"/>
        <end position="809"/>
    </location>
</feature>
<dbReference type="SUPFAM" id="SSF51695">
    <property type="entry name" value="PLC-like phosphodiesterases"/>
    <property type="match status" value="1"/>
</dbReference>
<evidence type="ECO:0000256" key="8">
    <source>
        <dbReference type="ARBA" id="ARBA00047899"/>
    </source>
</evidence>
<evidence type="ECO:0000256" key="10">
    <source>
        <dbReference type="PROSITE-ProRule" id="PRU10141"/>
    </source>
</evidence>
<dbReference type="InterPro" id="IPR000719">
    <property type="entry name" value="Prot_kinase_dom"/>
</dbReference>
<protein>
    <recommendedName>
        <fullName evidence="1">non-specific serine/threonine protein kinase</fullName>
        <ecNumber evidence="1">2.7.11.1</ecNumber>
    </recommendedName>
</protein>
<name>A0A9P5VJM7_9FUNG</name>
<dbReference type="Gene3D" id="3.20.20.190">
    <property type="entry name" value="Phosphatidylinositol (PI) phosphodiesterase"/>
    <property type="match status" value="1"/>
</dbReference>
<dbReference type="InterPro" id="IPR006575">
    <property type="entry name" value="RWD_dom"/>
</dbReference>
<dbReference type="Gene3D" id="3.30.930.10">
    <property type="entry name" value="Bira Bifunctional Protein, Domain 2"/>
    <property type="match status" value="1"/>
</dbReference>
<keyword evidence="12" id="KW-1133">Transmembrane helix</keyword>
<evidence type="ECO:0000256" key="12">
    <source>
        <dbReference type="SAM" id="Phobius"/>
    </source>
</evidence>
<proteinExistence type="inferred from homology"/>
<keyword evidence="6 10" id="KW-0067">ATP-binding</keyword>
<keyword evidence="2" id="KW-0723">Serine/threonine-protein kinase</keyword>
<dbReference type="PROSITE" id="PS00107">
    <property type="entry name" value="PROTEIN_KINASE_ATP"/>
    <property type="match status" value="1"/>
</dbReference>
<evidence type="ECO:0000256" key="9">
    <source>
        <dbReference type="ARBA" id="ARBA00048679"/>
    </source>
</evidence>
<dbReference type="GO" id="GO:0005634">
    <property type="term" value="C:nucleus"/>
    <property type="evidence" value="ECO:0007669"/>
    <property type="project" value="TreeGrafter"/>
</dbReference>
<dbReference type="PROSITE" id="PS00109">
    <property type="entry name" value="PROTEIN_KINASE_TYR"/>
    <property type="match status" value="1"/>
</dbReference>
<dbReference type="EMBL" id="JAAAUY010000616">
    <property type="protein sequence ID" value="KAF9327899.1"/>
    <property type="molecule type" value="Genomic_DNA"/>
</dbReference>
<dbReference type="InterPro" id="IPR036621">
    <property type="entry name" value="Anticodon-bd_dom_sf"/>
</dbReference>
<dbReference type="Gene3D" id="3.40.50.800">
    <property type="entry name" value="Anticodon-binding domain"/>
    <property type="match status" value="1"/>
</dbReference>
<accession>A0A9P5VJM7</accession>
<feature type="compositionally biased region" description="Basic and acidic residues" evidence="11">
    <location>
        <begin position="195"/>
        <end position="208"/>
    </location>
</feature>
<dbReference type="InterPro" id="IPR008266">
    <property type="entry name" value="Tyr_kinase_AS"/>
</dbReference>
<dbReference type="CDD" id="cd23823">
    <property type="entry name" value="RWD_GCN2"/>
    <property type="match status" value="1"/>
</dbReference>
<dbReference type="GO" id="GO:0008081">
    <property type="term" value="F:phosphoric diester hydrolase activity"/>
    <property type="evidence" value="ECO:0007669"/>
    <property type="project" value="InterPro"/>
</dbReference>
<dbReference type="InterPro" id="IPR045864">
    <property type="entry name" value="aa-tRNA-synth_II/BPL/LPL"/>
</dbReference>
<dbReference type="Pfam" id="PF05773">
    <property type="entry name" value="RWD"/>
    <property type="match status" value="1"/>
</dbReference>
<evidence type="ECO:0000256" key="11">
    <source>
        <dbReference type="SAM" id="MobiDB-lite"/>
    </source>
</evidence>
<evidence type="ECO:0000256" key="3">
    <source>
        <dbReference type="ARBA" id="ARBA00022679"/>
    </source>
</evidence>
<feature type="domain" description="Protein kinase" evidence="13">
    <location>
        <begin position="255"/>
        <end position="513"/>
    </location>
</feature>
<dbReference type="Gene3D" id="3.30.200.20">
    <property type="entry name" value="Phosphorylase Kinase, domain 1"/>
    <property type="match status" value="1"/>
</dbReference>
<dbReference type="FunFam" id="3.10.110.10:FF:000050">
    <property type="entry name" value="eIF-2-alpha kinase GCN2"/>
    <property type="match status" value="1"/>
</dbReference>
<keyword evidence="3" id="KW-0808">Transferase</keyword>
<evidence type="ECO:0000256" key="4">
    <source>
        <dbReference type="ARBA" id="ARBA00022741"/>
    </source>
</evidence>
<dbReference type="PANTHER" id="PTHR11042">
    <property type="entry name" value="EUKARYOTIC TRANSLATION INITIATION FACTOR 2-ALPHA KINASE EIF2-ALPHA KINASE -RELATED"/>
    <property type="match status" value="1"/>
</dbReference>
<dbReference type="CDD" id="cd14046">
    <property type="entry name" value="STKc_EIF2AK4_GCN2_rpt2"/>
    <property type="match status" value="1"/>
</dbReference>
<dbReference type="SUPFAM" id="SSF54495">
    <property type="entry name" value="UBC-like"/>
    <property type="match status" value="1"/>
</dbReference>
<evidence type="ECO:0000256" key="1">
    <source>
        <dbReference type="ARBA" id="ARBA00012513"/>
    </source>
</evidence>
<dbReference type="InterPro" id="IPR017946">
    <property type="entry name" value="PLC-like_Pdiesterase_TIM-brl"/>
</dbReference>
<dbReference type="SMART" id="SM00220">
    <property type="entry name" value="S_TKc"/>
    <property type="match status" value="1"/>
</dbReference>
<dbReference type="SUPFAM" id="SSF55681">
    <property type="entry name" value="Class II aaRS and biotin synthetases"/>
    <property type="match status" value="1"/>
</dbReference>
<dbReference type="Pfam" id="PF12745">
    <property type="entry name" value="HGTP_anticodon2"/>
    <property type="match status" value="1"/>
</dbReference>
<dbReference type="Gene3D" id="3.10.110.10">
    <property type="entry name" value="Ubiquitin Conjugating Enzyme"/>
    <property type="match status" value="1"/>
</dbReference>
<dbReference type="InterPro" id="IPR017441">
    <property type="entry name" value="Protein_kinase_ATP_BS"/>
</dbReference>
<reference evidence="15" key="1">
    <citation type="journal article" date="2020" name="Fungal Divers.">
        <title>Resolving the Mortierellaceae phylogeny through synthesis of multi-gene phylogenetics and phylogenomics.</title>
        <authorList>
            <person name="Vandepol N."/>
            <person name="Liber J."/>
            <person name="Desiro A."/>
            <person name="Na H."/>
            <person name="Kennedy M."/>
            <person name="Barry K."/>
            <person name="Grigoriev I.V."/>
            <person name="Miller A.N."/>
            <person name="O'Donnell K."/>
            <person name="Stajich J.E."/>
            <person name="Bonito G."/>
        </authorList>
    </citation>
    <scope>NUCLEOTIDE SEQUENCE</scope>
    <source>
        <strain evidence="15">NVP1</strain>
    </source>
</reference>
<dbReference type="Pfam" id="PF00069">
    <property type="entry name" value="Pkinase"/>
    <property type="match status" value="3"/>
</dbReference>
<gene>
    <name evidence="15" type="ORF">BG006_008857</name>
</gene>
<feature type="region of interest" description="Disordered" evidence="11">
    <location>
        <begin position="1580"/>
        <end position="1616"/>
    </location>
</feature>
<dbReference type="GO" id="GO:0006629">
    <property type="term" value="P:lipid metabolic process"/>
    <property type="evidence" value="ECO:0007669"/>
    <property type="project" value="InterPro"/>
</dbReference>
<dbReference type="InterPro" id="IPR008271">
    <property type="entry name" value="Ser/Thr_kinase_AS"/>
</dbReference>
<comment type="catalytic activity">
    <reaction evidence="8">
        <text>L-threonyl-[protein] + ATP = O-phospho-L-threonyl-[protein] + ADP + H(+)</text>
        <dbReference type="Rhea" id="RHEA:46608"/>
        <dbReference type="Rhea" id="RHEA-COMP:11060"/>
        <dbReference type="Rhea" id="RHEA-COMP:11605"/>
        <dbReference type="ChEBI" id="CHEBI:15378"/>
        <dbReference type="ChEBI" id="CHEBI:30013"/>
        <dbReference type="ChEBI" id="CHEBI:30616"/>
        <dbReference type="ChEBI" id="CHEBI:61977"/>
        <dbReference type="ChEBI" id="CHEBI:456216"/>
        <dbReference type="EC" id="2.7.11.1"/>
    </reaction>
</comment>
<comment type="similarity">
    <text evidence="7">Belongs to the protein kinase superfamily. Ser/Thr protein kinase family. GCN2 subfamily.</text>
</comment>
<dbReference type="InterPro" id="IPR016135">
    <property type="entry name" value="UBQ-conjugating_enzyme/RWD"/>
</dbReference>
<sequence>MTGMNQDELLELQENELEALKAIYMEDYQPITVPSAWKMVPSTPEFRLHLLPQEEELKRYVSVDLRVKFTKTYPRMIPDLKIENPRGLSGAQVQELTKLVPAQAKELIGQEMMYELASFVQEYITQNNSTLFIKHTSFHEQMLQRVEQTTKVEKERAIEALTKQQELEMEATLNENRTLDQKIREELTRKEEKIKEERKRQKELKFKQQEYNGDYQDRGSSSGGGGYGLDAVTINFETPIMISPDDSQAPAFRSVVRGSCMTRGLLSATYTAMPTNYTVRPHCSADVPFLLLKTFDINSAHYSTHLGKKKLQDVEKELSRLKLLRHHHLVSILESRLERNSSGWNLHVLTDGSSVNMTSLESFINIAGSIKLETTRRYLKELLQALIYLHANNVIHKDVRLSNIVLDANGSIKLDNTSYYRRLLDMHRSFSFNADAGQEPQKAWKHDIWCLGQVVVEMLWGSDVTRSFPSPAQFLETVEPNIPKLTKDIISRMFELDAKKRPSAAELLNDPFLGDAAKEDSVLTQFHMFRDPERDSKLGIRSHPPSGINILPARIGRESSRLDDMYVDDSINQLSTSPPSGKNLYSRYRSDFEEIEFLGRGGFGEVVKARNKLDGRFYAIKKIKLDPKDNATNRKILREVTTLSRLHHQFVVRYFTTWFEDANGASWNDNKSDFGSDSDSEEDSEEEDLSSYEDSGRMVKDMKYDFLSEGSSNRNRSYPAIHFNAHRATDISGRAESSFGMNGLALDSSEESSGSGSEESESDYESDSEEDSDAGMVRFESDETDGTVSQSQPKGKDKHVKQKRPRGKPSRTLYIQMEYCERQTLKDLIDIGVDEEEGWRLFRQILEGLVHIHSQGMIHRDLKPVNIFLDANGDVKIGDFGLATSNTQALGDLRNQSQMVTESIMMSRSASFDNRTHDDGLSLTTGVGTVFYVSPEVLHGAATGTRYNQKVDMYSLGIIFFEMCYPLATGMERAMTLRNLQQPEIIFPKEFPMDKMVAQVHVIRALLNHNLKERPTSLEMLQSDLLPPKMEDEYIQECVRTIANPNTPYYHRLMSALFAQNADKHKDYTYDFNSGNTAYDQFNALFYGKVRDHMVNVFKCHAAVELGTPLLTPKSDLHDSDKKSVALMDSTGGLVQLPYDLTMPFARYISRNNITQLRRFCFGRVYRENMVGGQPMIVHEVDFDIVHNTQNLMVPDAELIKVVDELLEEFPPFKATNGVFFLVNHTMIVEAIFDSCRIPSEIRPGVYTILGQLGRNQYQHMSQVRNQLMTVYHLPRSVLDELELFDRRGDLETVAKVLEELITAEPMKTKLKDALSELRLLIMYCKNLGVRHKIIFNPLLMYNNQYYKGGMMFQAVHDAKRKDILAGGGRYDSLIQQFRHPVIGGPHRKVYAVGVNIAMQKIIMAISQYQSEHFRMFVANKSRGSNNGNGQSNNDEEKSFGLWAPKRCDVYVASFGKVLLQERLELVRELWAHGIKADYMLEDGTDLTPEMLVTTCKHQGINWIVILKNKNQQDQHQRSSRDMGMVKVKNVLRKTEDEILRSELCILLKAEIAEQNRLDLQMAMTAGAGHIGGAKARKFVDSSSGHHHHHHQEAAAGSAGTRHDHHGGSGESAQVHTDFNVNVISSGRNRLKHKQKTMLIDKAINNLVGVTKNLISATVPVLAVDLSKDNLRRLAHCNVAEDESFRKNVLDQLSPSLRDYCNTIKESMLKIRHEEGGGHKHHQIMPRKGIAVYSYISVPGYQIEFSVPGKTIFNTSDDNFTAKGLEVDSSNVPGRLHFTGRFEWRVLQSDNVIHSAYNDINSLTGKVEEGTMTATVDFLPIVTEDAIITYGFYVAGHGKVGLTNRHQCYVTICSKDNATWMGSVAPSGSLQAQLPFSRFVLAAPHDNGMNSMTSCEAIFAAADEDTLADLRKFLPPLRFFDHLPNHLLLHKLPHVVYGLAITQKKEVPLMLALGARYFEFRPAKLLPIFRKLSNLPDKFYFQHSCIPGLAFDDFLAQQVEFLNAHPDEFVVVHIRWDGVVKGCERPTQEQIDEMLDEACSLAQQNPVEWGGRECFSEPIDALRQRGQRLICVVEAEKYDSWTAKAYATLTAEPILEQFEAMTTEGQEATDLTILQCQATSQSIKEVLVYSVMSARAATSCLTSTKALLDTQTLPWIRRNALQRLQAERTIVVMNDFIDGATTDTSIELSRQRLAPPESKSVIIASVAIFALENKDSVVLVIVSARGIRIIFAVLVILVVYVILAVLFIVFLRIKF</sequence>
<evidence type="ECO:0000313" key="15">
    <source>
        <dbReference type="EMBL" id="KAF9327899.1"/>
    </source>
</evidence>
<evidence type="ECO:0000256" key="7">
    <source>
        <dbReference type="ARBA" id="ARBA00037982"/>
    </source>
</evidence>
<dbReference type="Pfam" id="PF13393">
    <property type="entry name" value="tRNA-synt_His"/>
    <property type="match status" value="1"/>
</dbReference>
<dbReference type="InterPro" id="IPR024435">
    <property type="entry name" value="HisRS-related_dom"/>
</dbReference>
<keyword evidence="12" id="KW-0812">Transmembrane</keyword>
<dbReference type="GO" id="GO:0005524">
    <property type="term" value="F:ATP binding"/>
    <property type="evidence" value="ECO:0007669"/>
    <property type="project" value="UniProtKB-UniRule"/>
</dbReference>
<feature type="binding site" evidence="10">
    <location>
        <position position="622"/>
    </location>
    <ligand>
        <name>ATP</name>
        <dbReference type="ChEBI" id="CHEBI:30616"/>
    </ligand>
</feature>
<comment type="catalytic activity">
    <reaction evidence="9">
        <text>L-seryl-[protein] + ATP = O-phospho-L-seryl-[protein] + ADP + H(+)</text>
        <dbReference type="Rhea" id="RHEA:17989"/>
        <dbReference type="Rhea" id="RHEA-COMP:9863"/>
        <dbReference type="Rhea" id="RHEA-COMP:11604"/>
        <dbReference type="ChEBI" id="CHEBI:15378"/>
        <dbReference type="ChEBI" id="CHEBI:29999"/>
        <dbReference type="ChEBI" id="CHEBI:30616"/>
        <dbReference type="ChEBI" id="CHEBI:83421"/>
        <dbReference type="ChEBI" id="CHEBI:456216"/>
        <dbReference type="EC" id="2.7.11.1"/>
    </reaction>
</comment>
<evidence type="ECO:0000256" key="5">
    <source>
        <dbReference type="ARBA" id="ARBA00022777"/>
    </source>
</evidence>
<dbReference type="GO" id="GO:0009893">
    <property type="term" value="P:positive regulation of metabolic process"/>
    <property type="evidence" value="ECO:0007669"/>
    <property type="project" value="UniProtKB-ARBA"/>
</dbReference>
<evidence type="ECO:0000256" key="2">
    <source>
        <dbReference type="ARBA" id="ARBA00022527"/>
    </source>
</evidence>
<dbReference type="InterPro" id="IPR011009">
    <property type="entry name" value="Kinase-like_dom_sf"/>
</dbReference>